<comment type="caution">
    <text evidence="2">The sequence shown here is derived from an EMBL/GenBank/DDBJ whole genome shotgun (WGS) entry which is preliminary data.</text>
</comment>
<dbReference type="EMBL" id="JAHOPC010000001">
    <property type="protein sequence ID" value="MBU8864803.1"/>
    <property type="molecule type" value="Genomic_DNA"/>
</dbReference>
<evidence type="ECO:0000313" key="2">
    <source>
        <dbReference type="EMBL" id="MBU8864803.1"/>
    </source>
</evidence>
<reference evidence="2 3" key="1">
    <citation type="submission" date="2021-06" db="EMBL/GenBank/DDBJ databases">
        <authorList>
            <person name="Jeong J.W."/>
        </authorList>
    </citation>
    <scope>NUCLEOTIDE SEQUENCE [LARGE SCALE GENOMIC DNA]</scope>
    <source>
        <strain evidence="2 3">MMS21-TAE1-1</strain>
    </source>
</reference>
<accession>A0ABS6I1Z3</accession>
<dbReference type="PANTHER" id="PTHR42879:SF6">
    <property type="entry name" value="NADPH-DEPENDENT REDUCTASE BACG"/>
    <property type="match status" value="1"/>
</dbReference>
<dbReference type="PANTHER" id="PTHR42879">
    <property type="entry name" value="3-OXOACYL-(ACYL-CARRIER-PROTEIN) REDUCTASE"/>
    <property type="match status" value="1"/>
</dbReference>
<keyword evidence="3" id="KW-1185">Reference proteome</keyword>
<dbReference type="Proteomes" id="UP000824166">
    <property type="component" value="Unassembled WGS sequence"/>
</dbReference>
<name>A0ABS6I1Z3_9MICC</name>
<evidence type="ECO:0000256" key="1">
    <source>
        <dbReference type="ARBA" id="ARBA00006484"/>
    </source>
</evidence>
<comment type="similarity">
    <text evidence="1">Belongs to the short-chain dehydrogenases/reductases (SDR) family.</text>
</comment>
<gene>
    <name evidence="2" type="ORF">KSW38_00640</name>
</gene>
<dbReference type="Pfam" id="PF00106">
    <property type="entry name" value="adh_short"/>
    <property type="match status" value="1"/>
</dbReference>
<dbReference type="RefSeq" id="WP_216921476.1">
    <property type="nucleotide sequence ID" value="NZ_JAHOPC010000001.1"/>
</dbReference>
<organism evidence="2 3">
    <name type="scientific">Paenarthrobacter aromaticivorans</name>
    <dbReference type="NCBI Taxonomy" id="2849150"/>
    <lineage>
        <taxon>Bacteria</taxon>
        <taxon>Bacillati</taxon>
        <taxon>Actinomycetota</taxon>
        <taxon>Actinomycetes</taxon>
        <taxon>Micrococcales</taxon>
        <taxon>Micrococcaceae</taxon>
        <taxon>Paenarthrobacter</taxon>
    </lineage>
</organism>
<proteinExistence type="inferred from homology"/>
<evidence type="ECO:0000313" key="3">
    <source>
        <dbReference type="Proteomes" id="UP000824166"/>
    </source>
</evidence>
<dbReference type="InterPro" id="IPR002347">
    <property type="entry name" value="SDR_fam"/>
</dbReference>
<dbReference type="InterPro" id="IPR050259">
    <property type="entry name" value="SDR"/>
</dbReference>
<sequence>MKINLDGKTALVTGSSQGIGLAIAKGLAEAGAVVTITGRDAERLEKAAQDVNNLGLAGKLQPITVDLSTEQGTSRLFEALPTVDILINNLGIFEPKSFFEIDDAEWIRYFEVNVLSGIKTARQYLPGMMTNGWGRVVFISSESALQIPPEMMHYGATKTMQLGVSRGLAELTAGSGVTVNSVLPGPTFSEGVSDFVVKMGGDSQLSARQQTDDFVKEHRPTSLLQRAASTEEVANLVVYLSSPQASATIGAAVSVDGGTRRAIF</sequence>
<dbReference type="CDD" id="cd05233">
    <property type="entry name" value="SDR_c"/>
    <property type="match status" value="1"/>
</dbReference>
<protein>
    <submittedName>
        <fullName evidence="2">SDR family oxidoreductase</fullName>
    </submittedName>
</protein>